<dbReference type="InterPro" id="IPR026854">
    <property type="entry name" value="VPS13_N"/>
</dbReference>
<evidence type="ECO:0000259" key="6">
    <source>
        <dbReference type="Pfam" id="PF12624"/>
    </source>
</evidence>
<dbReference type="GO" id="GO:0007005">
    <property type="term" value="P:mitochondrion organization"/>
    <property type="evidence" value="ECO:0007669"/>
    <property type="project" value="TreeGrafter"/>
</dbReference>
<dbReference type="GO" id="GO:0045053">
    <property type="term" value="P:protein retention in Golgi apparatus"/>
    <property type="evidence" value="ECO:0007669"/>
    <property type="project" value="UniProtKB-UniRule"/>
</dbReference>
<dbReference type="GeneID" id="2908505"/>
<keyword evidence="3 4" id="KW-0445">Lipid transport</keyword>
<comment type="function">
    <text evidence="4">Mediates the transfer of lipids between membranes at organelle contact sites. May play a role in mitochondrial lipid homeostasis.</text>
</comment>
<organism evidence="10 11">
    <name type="scientific">Yarrowia lipolytica</name>
    <name type="common">Candida lipolytica</name>
    <dbReference type="NCBI Taxonomy" id="4952"/>
    <lineage>
        <taxon>Eukaryota</taxon>
        <taxon>Fungi</taxon>
        <taxon>Dikarya</taxon>
        <taxon>Ascomycota</taxon>
        <taxon>Saccharomycotina</taxon>
        <taxon>Dipodascomycetes</taxon>
        <taxon>Dipodascales</taxon>
        <taxon>Dipodascales incertae sedis</taxon>
        <taxon>Yarrowia</taxon>
    </lineage>
</organism>
<feature type="compositionally biased region" description="Acidic residues" evidence="5">
    <location>
        <begin position="1527"/>
        <end position="1536"/>
    </location>
</feature>
<name>A0A1D8NMB8_YARLL</name>
<dbReference type="Proteomes" id="UP000182444">
    <property type="component" value="Chromosome 1F"/>
</dbReference>
<dbReference type="KEGG" id="yli:2908505"/>
<evidence type="ECO:0000313" key="10">
    <source>
        <dbReference type="EMBL" id="AOW06777.1"/>
    </source>
</evidence>
<feature type="domain" description="Chorein N-terminal" evidence="6">
    <location>
        <begin position="1"/>
        <end position="842"/>
    </location>
</feature>
<dbReference type="VEuPathDB" id="FungiDB:YALI1_F09996g"/>
<feature type="region of interest" description="Disordered" evidence="5">
    <location>
        <begin position="1527"/>
        <end position="1594"/>
    </location>
</feature>
<sequence>MLESLVATILNRVLGSYVRNFDPNQLNISVWSGDIKLRDLALKKEALDQFHLPVNVVHGHLGELTIQIPWSNLKNKPVKITIDNVFILAVARQQDKIDPEEEAKRELAAKREKLEAAELMDQSNEDNPALSSDEIKRNQSFSESLTTKIIDNLQITIKNIHVRYEDVNQFTKQQFAMGVTLEELSAISTDQDWKPAFIQGGAIANKLARLGSLSMYWNSDTASLAPLDNEEFIKAFKALIAAESNALSDSHQYILRPVSGVGKVTMNKGAITKTTPKTKIELMFEELGFIFDSLQYRDVLFTASEFQLYYKTLKYRALKPKDAKHAKDNPREWFQYAIKAVLQEIHDKNKVWSWDYIKGRRDDRREYIKLYKQKLEGTLTDTTKFDKLEMKLSYEDLRFYRSLATKELKEEKPELFEKSAQPDEKKGWFSWMWGTADDKEKAEKPPVVLTDDQKKELYDTIGWDEEKSPNDTFDVPKDVTMMRLDASLKSGSLQLSRDQRNAKSGIAKVEFTDLFAAFSQRIDSFAGDIGVGDMFMDDSTVGSAFPRIVSGKQLAQMGTATAGNFLDLTFENNPLDGHADSCLSGKMKALNIIYNVKLVEQVILFFKPADNHQETLTALMSVAGTTVEEFQAKTRIGLEYALEEHKTIDVQLDLAAPLIVMPLDITNKESPCLLIDAGQIKIKSDLADKKLIDQVKSKASQQYSQADWDRLKVLMYDKFNIELFNTQLLIGSNMKDAVGDMLVEHSPNYVIDRINLKFLLEVSIVPDATHLSKIRVSGELPKFQASLSDARYKLLMKFIDLAIPNTDSSPSDTPSHDIFLRRSDSQYYSDINDNEEKEKEKEEKEASAIAKMSAPQLKQKQFEFFFKVDTCLLSLRKCTNWDTLEEEPLVDWTLGQFDVYVATTELNMYVDFNLAVFHVESFIESDTQPQFRKIISSHYDKANGEDKLLQVHFERHKRELEAGREPVVTEQIVTVYLSTISFVLSPKTYLTIMDFILTAFTDDEPALKHGSGKLIDSTAGESTNGKGANYKTPEDPPQEHTPTISVKVILNSIVIAFVDDGIKISTAKLSSANIKVLLVQERMLVEGQLGNLSVRDDMNEGTDKHSILRQLVSIEGEKELAQFSYETFSPSSDTEDQNYTSAVYFRSSSIKVNFVEEPFARIVQFLAKFSRMKAIYDVARQMAMNQVNQAATQTQPDKMKLDVIFQAPIIVFPTLCPGLGGVCDLITFNFGEFYLQNSFQPFDDSAGSTLFSNDIHMGIRNTSIASEFYTLDSGKKQSLEIIGDLQLKLDISYVEYTKNLNRPSTIVTGNITGSEMKLTELQFKYLMIISDTLQAVFSGDANGQVDDEEMDEFAADLMGEDAMSLANESVTTDSEADKEEAQDPNFVQMDVAFKTEAIALTLFADTVGCAEAEIDTTRLTKFSLNDIGIKFKLKQSGAIDSEFQIQSFTIDDCRPVKENKFTEILPKINNDEQQFQLRVSRGAREGKDEKPLALVLTIDSPQMILSLDFCFAMQAWFHAGMPVKNEDEEELEELMDEERTPEGELSENGGGAMVLANKPIRRGSDDLPSHHSSHEDRVEGGGEEHDGTDSLCSQPTQTVVKVPVSPEPMSINVVVIDASIIVLADNTVENTEALVIKTEQIVYSQSRVMSLTVSNAGVFLSRMETIHESRLRVLDDFSVVMSHDNKHTNATSMLTTIQISIEPLIMRLSIRDVMMVADIVSKATATQGQEEQKAVPRYSSFSKDFQRRLSRSVADTRTQITGGSRSRRRSSVASGAASGTTSAAGSIHEGMATIMGERCDVEFSGMRFVAMGVIHELPFLDFWINPFTVKARNWSSDLSVDTGIECLMNFYNYSKSSWEPLMEPWNVGFHLATQAKSQMVAMDIYSRKRMEVTITSRTLALVSKMKQMLNSEYADISNRKVEAPYRITNQTGFPIEVWTETDNTPKPTELQDGDTVPWSFQSTQEVRESLVIDTQKAYLSVRLMDSPFDVLHSISAVSEGEFLHVLKPRIAGVSHRLVVEITLNSDTIKEVLLKSAYTFTNHTQIEVDLGLDDEGKVLPEVFHIAPGESRAVPIDRLRTCSVLIRPAKGYGYGWCKPLEWTQFLEKPPVVACKRINAEDDTLFFFQATAKYDRNEPLTRVYPHMEIVLSPPVEIENLLPYDLQYRIYDKSTKKDWTNFIKRGGKSPVHVVELNHLLLLSVHPRDCGFERTDFAVINAPKGDEFDRENEFVTRHEDGQRLRLHLHYVSDNDSYAGIRVQVFTPYLLLNKTGLNVQVRSHFHTTHSKVSSQLPAFEEEEEDYVEEHGEDVMQRGHMKRAQPTMFSLDQDDRKARVTIKVGDSKWSDSQSFDAIGGTTEIIMANSSKQSEIHVGMHVFEGKGRYKLTRFIELTPRFIIHNCLKEELRIRDPMCNIEMSVGAFKPIHFMSETPLGDKVCLEASFTGEGCQWSAPFSISDIGKTYVKIYRAGKGFTLLNVDVILEQATIFLHFEEAGQNWPFSIRNFTEEDFTFFQANPFVNDDGEELDSHPKFKPLTYKLPGKSVMPYAWDYPASPVRELVLITRGKRRHIQLAEIGNLTPMKLPAEDDEPASVVDLNVVADGPTQTLVISPYDPDVSLYKLKGGQSSTSMASRAPAAVFELDESDKDIHRKFTLSLEGVGVSLINNKLQELCYITLRGLEVKYNESDLYETLSFQLKWVQVDNQLFGGIYPIVLYPSVVPMSGKELDNHPTFSASLCKVRDDSHGVIYIKYATLLLQEMTLEMDEDFLFSLLDFMKLPEASWTGQGKQEEQMCADMLEIPEPKPVNTGADLYFEMLHIQPAQMNLSFVRTERVNVDDKSDAENTLMFFLNVLTMAIGNINDAPVKLNALMMENVRTSWPVLIQAVSTHYGQGFFYQLHKILGSADFLGNPVGLFTNISSGIMDIFYEPYQGFIMNDRPSELGIGLAKGSLSFVKKSVYGVSDSISKVTGSISKGLSVVTMDKSFQNRRRVNKTRNRPKHALFGLTTGASSFFDAFASGIAGIAEAPMHGAATEGAAGFFKGVGKGLVGLPTKTAIGMFDFANNISEGIKNTTTVFDPNAISRIRATRYLSYDGIVRPYSQTEAVGQTWLKLIDGGTFFNDKYLAHVEIAGTEKAVILTFNRIIMFHTVNMESYWTVKLEKIDTITMEKTGLALKLLEDVPGPFIPIPDPSNRKFFYHKIAVAVQEFNIKHQTLLV</sequence>
<evidence type="ECO:0000256" key="3">
    <source>
        <dbReference type="ARBA" id="ARBA00023055"/>
    </source>
</evidence>
<dbReference type="Pfam" id="PF25037">
    <property type="entry name" value="VPS13_C"/>
    <property type="match status" value="1"/>
</dbReference>
<dbReference type="InterPro" id="IPR017148">
    <property type="entry name" value="VPS13_fungi"/>
</dbReference>
<dbReference type="InterPro" id="IPR009543">
    <property type="entry name" value="VPS13_VAB"/>
</dbReference>
<dbReference type="GO" id="GO:0045324">
    <property type="term" value="P:late endosome to vacuole transport"/>
    <property type="evidence" value="ECO:0007669"/>
    <property type="project" value="UniProtKB-UniRule"/>
</dbReference>
<evidence type="ECO:0000256" key="2">
    <source>
        <dbReference type="ARBA" id="ARBA00022448"/>
    </source>
</evidence>
<evidence type="ECO:0000256" key="4">
    <source>
        <dbReference type="PIRNR" id="PIRNR037235"/>
    </source>
</evidence>
<dbReference type="EMBL" id="CP017558">
    <property type="protein sequence ID" value="AOW06777.1"/>
    <property type="molecule type" value="Genomic_DNA"/>
</dbReference>
<dbReference type="InterPro" id="IPR026847">
    <property type="entry name" value="VPS13"/>
</dbReference>
<proteinExistence type="inferred from homology"/>
<feature type="domain" description="Vacuolar protein sorting-associated protein 13 VPS13 adaptor binding" evidence="8">
    <location>
        <begin position="1963"/>
        <end position="2551"/>
    </location>
</feature>
<comment type="similarity">
    <text evidence="1 4">Belongs to the VPS13 family.</text>
</comment>
<evidence type="ECO:0000313" key="11">
    <source>
        <dbReference type="Proteomes" id="UP000182444"/>
    </source>
</evidence>
<evidence type="ECO:0000256" key="1">
    <source>
        <dbReference type="ARBA" id="ARBA00006545"/>
    </source>
</evidence>
<dbReference type="Pfam" id="PF12624">
    <property type="entry name" value="VPS13_N"/>
    <property type="match status" value="1"/>
</dbReference>
<evidence type="ECO:0000259" key="9">
    <source>
        <dbReference type="Pfam" id="PF25037"/>
    </source>
</evidence>
<dbReference type="InterPro" id="IPR056747">
    <property type="entry name" value="VPS13-like_M"/>
</dbReference>
<dbReference type="VEuPathDB" id="FungiDB:YALI0_F06791g"/>
<dbReference type="GO" id="GO:0006869">
    <property type="term" value="P:lipid transport"/>
    <property type="evidence" value="ECO:0007669"/>
    <property type="project" value="UniProtKB-KW"/>
</dbReference>
<dbReference type="InterPro" id="IPR056748">
    <property type="entry name" value="VPS13-like_C"/>
</dbReference>
<evidence type="ECO:0000256" key="5">
    <source>
        <dbReference type="SAM" id="MobiDB-lite"/>
    </source>
</evidence>
<keyword evidence="2 4" id="KW-0813">Transport</keyword>
<evidence type="ECO:0000259" key="8">
    <source>
        <dbReference type="Pfam" id="PF25036"/>
    </source>
</evidence>
<dbReference type="PANTHER" id="PTHR16166:SF93">
    <property type="entry name" value="INTERMEMBRANE LIPID TRANSFER PROTEIN VPS13"/>
    <property type="match status" value="1"/>
</dbReference>
<dbReference type="Pfam" id="PF25033">
    <property type="entry name" value="VPS13_M"/>
    <property type="match status" value="1"/>
</dbReference>
<dbReference type="RefSeq" id="XP_505096.4">
    <property type="nucleotide sequence ID" value="XM_505096.4"/>
</dbReference>
<accession>A0A1D8NMB8</accession>
<reference evidence="10 11" key="1">
    <citation type="journal article" date="2016" name="PLoS ONE">
        <title>Sequence Assembly of Yarrowia lipolytica Strain W29/CLIB89 Shows Transposable Element Diversity.</title>
        <authorList>
            <person name="Magnan C."/>
            <person name="Yu J."/>
            <person name="Chang I."/>
            <person name="Jahn E."/>
            <person name="Kanomata Y."/>
            <person name="Wu J."/>
            <person name="Zeller M."/>
            <person name="Oakes M."/>
            <person name="Baldi P."/>
            <person name="Sandmeyer S."/>
        </authorList>
    </citation>
    <scope>NUCLEOTIDE SEQUENCE [LARGE SCALE GENOMIC DNA]</scope>
    <source>
        <strain evidence="11">CLIB89(W29)</strain>
    </source>
</reference>
<feature type="compositionally biased region" description="Basic and acidic residues" evidence="5">
    <location>
        <begin position="1562"/>
        <end position="1588"/>
    </location>
</feature>
<protein>
    <recommendedName>
        <fullName evidence="4">Vacuolar protein sorting-associated protein</fullName>
    </recommendedName>
</protein>
<dbReference type="PANTHER" id="PTHR16166">
    <property type="entry name" value="VACUOLAR PROTEIN SORTING-ASSOCIATED PROTEIN VPS13"/>
    <property type="match status" value="1"/>
</dbReference>
<dbReference type="GO" id="GO:0005794">
    <property type="term" value="C:Golgi apparatus"/>
    <property type="evidence" value="ECO:0007669"/>
    <property type="project" value="UniProtKB-UniRule"/>
</dbReference>
<keyword evidence="4" id="KW-0333">Golgi apparatus</keyword>
<dbReference type="eggNOG" id="KOG1809">
    <property type="taxonomic scope" value="Eukaryota"/>
</dbReference>
<feature type="region of interest" description="Disordered" evidence="5">
    <location>
        <begin position="1749"/>
        <end position="1783"/>
    </location>
</feature>
<dbReference type="PIRSF" id="PIRSF037235">
    <property type="entry name" value="VPS13_fungi"/>
    <property type="match status" value="1"/>
</dbReference>
<dbReference type="OMA" id="SGWRPIR"/>
<feature type="domain" description="VPS13-like middle region" evidence="7">
    <location>
        <begin position="1060"/>
        <end position="1901"/>
    </location>
</feature>
<feature type="compositionally biased region" description="Low complexity" evidence="5">
    <location>
        <begin position="1771"/>
        <end position="1783"/>
    </location>
</feature>
<feature type="region of interest" description="Disordered" evidence="5">
    <location>
        <begin position="1011"/>
        <end position="1041"/>
    </location>
</feature>
<evidence type="ECO:0000259" key="7">
    <source>
        <dbReference type="Pfam" id="PF25033"/>
    </source>
</evidence>
<dbReference type="Pfam" id="PF25036">
    <property type="entry name" value="VPS13_VAB"/>
    <property type="match status" value="1"/>
</dbReference>
<feature type="domain" description="Intermembrane lipid transfer protein VPS13-like C-terminal" evidence="9">
    <location>
        <begin position="3080"/>
        <end position="3185"/>
    </location>
</feature>
<gene>
    <name evidence="10" type="ORF">YALI1_F09996g</name>
</gene>
<dbReference type="GO" id="GO:0006623">
    <property type="term" value="P:protein targeting to vacuole"/>
    <property type="evidence" value="ECO:0007669"/>
    <property type="project" value="TreeGrafter"/>
</dbReference>